<dbReference type="InterPro" id="IPR051324">
    <property type="entry name" value="Stress/Tellurium_Resist"/>
</dbReference>
<dbReference type="Proteomes" id="UP000271678">
    <property type="component" value="Unassembled WGS sequence"/>
</dbReference>
<dbReference type="PANTHER" id="PTHR32097:SF17">
    <property type="entry name" value="CAMP-BINDING PROTEIN 1-RELATED"/>
    <property type="match status" value="1"/>
</dbReference>
<feature type="domain" description="TerD" evidence="1">
    <location>
        <begin position="1"/>
        <end position="180"/>
    </location>
</feature>
<dbReference type="Pfam" id="PF02342">
    <property type="entry name" value="TerD"/>
    <property type="match status" value="1"/>
</dbReference>
<sequence>MSINLSKGQTVDLRKQDGGNLSRVRMGLGWDVKTITKKTLFGGTKQVQRAIDLDASALVIGGGRVLDTVYFGKLRSSDGAIQHTGDNLTGEGDGDDESINVDLGAVHPSVEHIVFVVNSYSGENFTEIDNAVVRVVDSMAGDAELARFQLTGSGTHTALVMARVSRTPAGWSFTAIGAPGNGRTARDLEPLALSVL</sequence>
<accession>A0A3M9M278</accession>
<evidence type="ECO:0000313" key="2">
    <source>
        <dbReference type="EMBL" id="RNI19023.1"/>
    </source>
</evidence>
<reference evidence="2 3" key="1">
    <citation type="submission" date="2018-11" db="EMBL/GenBank/DDBJ databases">
        <title>Draft genome of Simplicispira Flexivirga sp. BO-16.</title>
        <authorList>
            <person name="Im W.T."/>
        </authorList>
    </citation>
    <scope>NUCLEOTIDE SEQUENCE [LARGE SCALE GENOMIC DNA]</scope>
    <source>
        <strain evidence="2 3">BO-16</strain>
    </source>
</reference>
<proteinExistence type="predicted"/>
<dbReference type="EMBL" id="RJJQ01000021">
    <property type="protein sequence ID" value="RNI19023.1"/>
    <property type="molecule type" value="Genomic_DNA"/>
</dbReference>
<organism evidence="2 3">
    <name type="scientific">Flexivirga caeni</name>
    <dbReference type="NCBI Taxonomy" id="2294115"/>
    <lineage>
        <taxon>Bacteria</taxon>
        <taxon>Bacillati</taxon>
        <taxon>Actinomycetota</taxon>
        <taxon>Actinomycetes</taxon>
        <taxon>Micrococcales</taxon>
        <taxon>Dermacoccaceae</taxon>
        <taxon>Flexivirga</taxon>
    </lineage>
</organism>
<keyword evidence="3" id="KW-1185">Reference proteome</keyword>
<dbReference type="RefSeq" id="WP_123272747.1">
    <property type="nucleotide sequence ID" value="NZ_RJJQ01000021.1"/>
</dbReference>
<comment type="caution">
    <text evidence="2">The sequence shown here is derived from an EMBL/GenBank/DDBJ whole genome shotgun (WGS) entry which is preliminary data.</text>
</comment>
<dbReference type="Gene3D" id="2.60.60.30">
    <property type="entry name" value="sav2460 like domains"/>
    <property type="match status" value="1"/>
</dbReference>
<dbReference type="InterPro" id="IPR003325">
    <property type="entry name" value="TerD"/>
</dbReference>
<dbReference type="PANTHER" id="PTHR32097">
    <property type="entry name" value="CAMP-BINDING PROTEIN 1-RELATED"/>
    <property type="match status" value="1"/>
</dbReference>
<evidence type="ECO:0000313" key="3">
    <source>
        <dbReference type="Proteomes" id="UP000271678"/>
    </source>
</evidence>
<protein>
    <submittedName>
        <fullName evidence="2">TerD family protein</fullName>
    </submittedName>
</protein>
<name>A0A3M9M278_9MICO</name>
<dbReference type="CDD" id="cd06974">
    <property type="entry name" value="TerD_like"/>
    <property type="match status" value="1"/>
</dbReference>
<evidence type="ECO:0000259" key="1">
    <source>
        <dbReference type="Pfam" id="PF02342"/>
    </source>
</evidence>
<dbReference type="AlphaFoldDB" id="A0A3M9M278"/>
<gene>
    <name evidence="2" type="ORF">EFY87_17365</name>
</gene>
<dbReference type="OrthoDB" id="56224at2"/>